<gene>
    <name evidence="3" type="ORF">SanaruYs_26970</name>
</gene>
<dbReference type="PANTHER" id="PTHR43249:SF1">
    <property type="entry name" value="D-GLUCOSIDE 3-DEHYDROGENASE"/>
    <property type="match status" value="1"/>
</dbReference>
<dbReference type="OrthoDB" id="9815825at2"/>
<organism evidence="3 4">
    <name type="scientific">Chryseotalea sanaruensis</name>
    <dbReference type="NCBI Taxonomy" id="2482724"/>
    <lineage>
        <taxon>Bacteria</taxon>
        <taxon>Pseudomonadati</taxon>
        <taxon>Bacteroidota</taxon>
        <taxon>Cytophagia</taxon>
        <taxon>Cytophagales</taxon>
        <taxon>Chryseotaleaceae</taxon>
        <taxon>Chryseotalea</taxon>
    </lineage>
</organism>
<dbReference type="Pfam" id="PF02894">
    <property type="entry name" value="GFO_IDH_MocA_C"/>
    <property type="match status" value="1"/>
</dbReference>
<dbReference type="AlphaFoldDB" id="A0A401UC56"/>
<dbReference type="Proteomes" id="UP000288227">
    <property type="component" value="Unassembled WGS sequence"/>
</dbReference>
<dbReference type="Gene3D" id="3.40.50.720">
    <property type="entry name" value="NAD(P)-binding Rossmann-like Domain"/>
    <property type="match status" value="1"/>
</dbReference>
<comment type="caution">
    <text evidence="3">The sequence shown here is derived from an EMBL/GenBank/DDBJ whole genome shotgun (WGS) entry which is preliminary data.</text>
</comment>
<name>A0A401UC56_9BACT</name>
<dbReference type="InterPro" id="IPR052515">
    <property type="entry name" value="Gfo/Idh/MocA_Oxidoreductase"/>
</dbReference>
<sequence length="324" mass="37117">MKNFALIGAAGFIAPRHLKAIKDTGNTLIAALDQFDQVGVLDSYFPNVDFFTEFERFDRHIDKLKRQEVKIDYVSICTPNYLHDSHIRFALRHQADSICEKPLVLNPWNINALAEIENETGRKVNNILQLRLHPAIQQLKKRIENDKTGKVYDVDLTYITSRGNWYYTSWKGDVSKSGGIATNIGVHFYDMLQWVFGKLRSNKVHVHTHDRAAGFLEFDKARVRWFLSINYDTIPDEIKAQGKRTFRSLKMEGEEIEFSDGFTDLHTRSYEAILQGQGFGLDDVRTAIQIVHDIRIAEPLGLIGDYHPFATKKLAVHPLKSNVG</sequence>
<evidence type="ECO:0000313" key="4">
    <source>
        <dbReference type="Proteomes" id="UP000288227"/>
    </source>
</evidence>
<reference evidence="3 4" key="1">
    <citation type="submission" date="2018-11" db="EMBL/GenBank/DDBJ databases">
        <title>Chryseotalea sanarue gen. nov., sp., nov., a member of the family Cytophagaceae, isolated from a brackish lake in Hamamatsu Japan.</title>
        <authorList>
            <person name="Maejima Y."/>
            <person name="Iino T."/>
            <person name="Muraguchi Y."/>
            <person name="Fukuda K."/>
            <person name="Ohkuma M."/>
            <person name="Moriuchi R."/>
            <person name="Dohra H."/>
            <person name="Kimbara K."/>
            <person name="Shintani M."/>
        </authorList>
    </citation>
    <scope>NUCLEOTIDE SEQUENCE [LARGE SCALE GENOMIC DNA]</scope>
    <source>
        <strain evidence="3 4">Ys</strain>
    </source>
</reference>
<dbReference type="InterPro" id="IPR004104">
    <property type="entry name" value="Gfo/Idh/MocA-like_OxRdtase_C"/>
</dbReference>
<protein>
    <submittedName>
        <fullName evidence="3">Gfo/Idh/MocA family oxidoreductase</fullName>
    </submittedName>
</protein>
<dbReference type="RefSeq" id="WP_127123118.1">
    <property type="nucleotide sequence ID" value="NZ_BHXQ01000005.1"/>
</dbReference>
<feature type="domain" description="Gfo/Idh/MocA-like oxidoreductase N-terminal" evidence="1">
    <location>
        <begin position="3"/>
        <end position="124"/>
    </location>
</feature>
<accession>A0A401UC56</accession>
<dbReference type="SUPFAM" id="SSF51735">
    <property type="entry name" value="NAD(P)-binding Rossmann-fold domains"/>
    <property type="match status" value="1"/>
</dbReference>
<evidence type="ECO:0000259" key="1">
    <source>
        <dbReference type="Pfam" id="PF01408"/>
    </source>
</evidence>
<dbReference type="Gene3D" id="3.30.360.10">
    <property type="entry name" value="Dihydrodipicolinate Reductase, domain 2"/>
    <property type="match status" value="1"/>
</dbReference>
<keyword evidence="4" id="KW-1185">Reference proteome</keyword>
<dbReference type="InterPro" id="IPR000683">
    <property type="entry name" value="Gfo/Idh/MocA-like_OxRdtase_N"/>
</dbReference>
<feature type="domain" description="Gfo/Idh/MocA-like oxidoreductase C-terminal" evidence="2">
    <location>
        <begin position="140"/>
        <end position="227"/>
    </location>
</feature>
<dbReference type="GO" id="GO:0000166">
    <property type="term" value="F:nucleotide binding"/>
    <property type="evidence" value="ECO:0007669"/>
    <property type="project" value="InterPro"/>
</dbReference>
<evidence type="ECO:0000313" key="3">
    <source>
        <dbReference type="EMBL" id="GCC52460.1"/>
    </source>
</evidence>
<dbReference type="EMBL" id="BHXQ01000005">
    <property type="protein sequence ID" value="GCC52460.1"/>
    <property type="molecule type" value="Genomic_DNA"/>
</dbReference>
<dbReference type="Pfam" id="PF01408">
    <property type="entry name" value="GFO_IDH_MocA"/>
    <property type="match status" value="1"/>
</dbReference>
<evidence type="ECO:0000259" key="2">
    <source>
        <dbReference type="Pfam" id="PF02894"/>
    </source>
</evidence>
<dbReference type="PANTHER" id="PTHR43249">
    <property type="entry name" value="UDP-N-ACETYL-2-AMINO-2-DEOXY-D-GLUCURONATE OXIDASE"/>
    <property type="match status" value="1"/>
</dbReference>
<dbReference type="InterPro" id="IPR036291">
    <property type="entry name" value="NAD(P)-bd_dom_sf"/>
</dbReference>
<proteinExistence type="predicted"/>